<dbReference type="Gene3D" id="1.10.3520.10">
    <property type="entry name" value="Glycolipid transfer protein"/>
    <property type="match status" value="1"/>
</dbReference>
<reference evidence="2 3" key="2">
    <citation type="submission" date="2018-11" db="EMBL/GenBank/DDBJ databases">
        <authorList>
            <consortium name="Pathogen Informatics"/>
        </authorList>
    </citation>
    <scope>NUCLEOTIDE SEQUENCE [LARGE SCALE GENOMIC DNA]</scope>
</reference>
<dbReference type="Proteomes" id="UP000271162">
    <property type="component" value="Unassembled WGS sequence"/>
</dbReference>
<dbReference type="EMBL" id="UYSL01020005">
    <property type="protein sequence ID" value="VDL72026.1"/>
    <property type="molecule type" value="Genomic_DNA"/>
</dbReference>
<dbReference type="GO" id="GO:1902388">
    <property type="term" value="F:ceramide 1-phosphate transfer activity"/>
    <property type="evidence" value="ECO:0007669"/>
    <property type="project" value="TreeGrafter"/>
</dbReference>
<dbReference type="GO" id="GO:0016020">
    <property type="term" value="C:membrane"/>
    <property type="evidence" value="ECO:0007669"/>
    <property type="project" value="TreeGrafter"/>
</dbReference>
<sequence length="213" mass="24509">MVQEQNDTTEECSKFRIEAVIKNFEASSEGLAEDVDLVYFIGAYEELNKFIGLLGKIFHFVQADIRQKTNTLNHLLGKDPDSYRSVRKMIEFEKEQQHYPGSKALLCLHRALEFIAAFIDALAKSTNEDSVSHLCRKSYEETLSRFHNWLIRKTVSLASYTLPTRGQLILTIQGNVPEEDYVRTVLTDVVVKTQVVYTRVDSIYTEHDLHSLM</sequence>
<proteinExistence type="predicted"/>
<accession>A0A0N4XZ64</accession>
<dbReference type="WBParaSite" id="NBR_0000843601-mRNA-1">
    <property type="protein sequence ID" value="NBR_0000843601-mRNA-1"/>
    <property type="gene ID" value="NBR_0000843601"/>
</dbReference>
<dbReference type="GO" id="GO:1902387">
    <property type="term" value="F:ceramide 1-phosphate binding"/>
    <property type="evidence" value="ECO:0007669"/>
    <property type="project" value="TreeGrafter"/>
</dbReference>
<reference evidence="4" key="1">
    <citation type="submission" date="2017-02" db="UniProtKB">
        <authorList>
            <consortium name="WormBaseParasite"/>
        </authorList>
    </citation>
    <scope>IDENTIFICATION</scope>
</reference>
<dbReference type="PANTHER" id="PTHR10219">
    <property type="entry name" value="GLYCOLIPID TRANSFER PROTEIN-RELATED"/>
    <property type="match status" value="1"/>
</dbReference>
<name>A0A0N4XZ64_NIPBR</name>
<evidence type="ECO:0000313" key="4">
    <source>
        <dbReference type="WBParaSite" id="NBR_0000843601-mRNA-1"/>
    </source>
</evidence>
<dbReference type="AlphaFoldDB" id="A0A0N4XZ64"/>
<evidence type="ECO:0000313" key="3">
    <source>
        <dbReference type="Proteomes" id="UP000271162"/>
    </source>
</evidence>
<evidence type="ECO:0000259" key="1">
    <source>
        <dbReference type="Pfam" id="PF08718"/>
    </source>
</evidence>
<feature type="domain" description="Glycolipid transfer protein" evidence="1">
    <location>
        <begin position="36"/>
        <end position="172"/>
    </location>
</feature>
<dbReference type="PANTHER" id="PTHR10219:SF43">
    <property type="entry name" value="GLYCOLIPID TRANSFER PROTEIN DOMAIN-CONTAINING PROTEIN"/>
    <property type="match status" value="1"/>
</dbReference>
<dbReference type="InterPro" id="IPR036497">
    <property type="entry name" value="GLTP_sf"/>
</dbReference>
<keyword evidence="3" id="KW-1185">Reference proteome</keyword>
<dbReference type="SUPFAM" id="SSF110004">
    <property type="entry name" value="Glycolipid transfer protein, GLTP"/>
    <property type="match status" value="1"/>
</dbReference>
<dbReference type="OMA" id="SEYHKED"/>
<protein>
    <submittedName>
        <fullName evidence="4">Glycolipid transfer protein (Gltp), putative (inferred by orthology to a S. mansoni protein)</fullName>
    </submittedName>
</protein>
<dbReference type="STRING" id="27835.A0A0N4XZ64"/>
<organism evidence="4">
    <name type="scientific">Nippostrongylus brasiliensis</name>
    <name type="common">Rat hookworm</name>
    <dbReference type="NCBI Taxonomy" id="27835"/>
    <lineage>
        <taxon>Eukaryota</taxon>
        <taxon>Metazoa</taxon>
        <taxon>Ecdysozoa</taxon>
        <taxon>Nematoda</taxon>
        <taxon>Chromadorea</taxon>
        <taxon>Rhabditida</taxon>
        <taxon>Rhabditina</taxon>
        <taxon>Rhabditomorpha</taxon>
        <taxon>Strongyloidea</taxon>
        <taxon>Heligmosomidae</taxon>
        <taxon>Nippostrongylus</taxon>
    </lineage>
</organism>
<dbReference type="GO" id="GO:0005829">
    <property type="term" value="C:cytosol"/>
    <property type="evidence" value="ECO:0007669"/>
    <property type="project" value="TreeGrafter"/>
</dbReference>
<gene>
    <name evidence="2" type="ORF">NBR_LOCUS8437</name>
</gene>
<dbReference type="InterPro" id="IPR014830">
    <property type="entry name" value="Glycolipid_transfer_prot_dom"/>
</dbReference>
<evidence type="ECO:0000313" key="2">
    <source>
        <dbReference type="EMBL" id="VDL72026.1"/>
    </source>
</evidence>
<dbReference type="Pfam" id="PF08718">
    <property type="entry name" value="GLTP"/>
    <property type="match status" value="1"/>
</dbReference>